<gene>
    <name evidence="1" type="ORF">DFH08DRAFT_977151</name>
</gene>
<dbReference type="EMBL" id="JARIHO010000106">
    <property type="protein sequence ID" value="KAJ7303464.1"/>
    <property type="molecule type" value="Genomic_DNA"/>
</dbReference>
<comment type="caution">
    <text evidence="1">The sequence shown here is derived from an EMBL/GenBank/DDBJ whole genome shotgun (WGS) entry which is preliminary data.</text>
</comment>
<dbReference type="Proteomes" id="UP001218218">
    <property type="component" value="Unassembled WGS sequence"/>
</dbReference>
<keyword evidence="2" id="KW-1185">Reference proteome</keyword>
<accession>A0AAD6Z128</accession>
<organism evidence="1 2">
    <name type="scientific">Mycena albidolilacea</name>
    <dbReference type="NCBI Taxonomy" id="1033008"/>
    <lineage>
        <taxon>Eukaryota</taxon>
        <taxon>Fungi</taxon>
        <taxon>Dikarya</taxon>
        <taxon>Basidiomycota</taxon>
        <taxon>Agaricomycotina</taxon>
        <taxon>Agaricomycetes</taxon>
        <taxon>Agaricomycetidae</taxon>
        <taxon>Agaricales</taxon>
        <taxon>Marasmiineae</taxon>
        <taxon>Mycenaceae</taxon>
        <taxon>Mycena</taxon>
    </lineage>
</organism>
<evidence type="ECO:0000313" key="2">
    <source>
        <dbReference type="Proteomes" id="UP001218218"/>
    </source>
</evidence>
<protein>
    <submittedName>
        <fullName evidence="1">Uncharacterized protein</fullName>
    </submittedName>
</protein>
<sequence>MFNPQAQLAQILLHCALPKGCSATNTSYLPHRLVIRSPVTVVVDILRFQSTRDSPVLKDILHDATRLNATPNNLPRSIAACSRLKCGARRTHLGAAAIIIVDICLIRSETTLVDSGEWNGFRAFDLFERAAFENVPTVPMIRANAYSHGLRIGDTE</sequence>
<reference evidence="1" key="1">
    <citation type="submission" date="2023-03" db="EMBL/GenBank/DDBJ databases">
        <title>Massive genome expansion in bonnet fungi (Mycena s.s.) driven by repeated elements and novel gene families across ecological guilds.</title>
        <authorList>
            <consortium name="Lawrence Berkeley National Laboratory"/>
            <person name="Harder C.B."/>
            <person name="Miyauchi S."/>
            <person name="Viragh M."/>
            <person name="Kuo A."/>
            <person name="Thoen E."/>
            <person name="Andreopoulos B."/>
            <person name="Lu D."/>
            <person name="Skrede I."/>
            <person name="Drula E."/>
            <person name="Henrissat B."/>
            <person name="Morin E."/>
            <person name="Kohler A."/>
            <person name="Barry K."/>
            <person name="LaButti K."/>
            <person name="Morin E."/>
            <person name="Salamov A."/>
            <person name="Lipzen A."/>
            <person name="Mereny Z."/>
            <person name="Hegedus B."/>
            <person name="Baldrian P."/>
            <person name="Stursova M."/>
            <person name="Weitz H."/>
            <person name="Taylor A."/>
            <person name="Grigoriev I.V."/>
            <person name="Nagy L.G."/>
            <person name="Martin F."/>
            <person name="Kauserud H."/>
        </authorList>
    </citation>
    <scope>NUCLEOTIDE SEQUENCE</scope>
    <source>
        <strain evidence="1">CBHHK002</strain>
    </source>
</reference>
<evidence type="ECO:0000313" key="1">
    <source>
        <dbReference type="EMBL" id="KAJ7303464.1"/>
    </source>
</evidence>
<proteinExistence type="predicted"/>
<name>A0AAD6Z128_9AGAR</name>
<dbReference type="AlphaFoldDB" id="A0AAD6Z128"/>